<keyword evidence="4 6" id="KW-1133">Transmembrane helix</keyword>
<dbReference type="AlphaFoldDB" id="H1XTK9"/>
<evidence type="ECO:0000256" key="5">
    <source>
        <dbReference type="ARBA" id="ARBA00023136"/>
    </source>
</evidence>
<feature type="transmembrane region" description="Helical" evidence="6">
    <location>
        <begin position="241"/>
        <end position="263"/>
    </location>
</feature>
<evidence type="ECO:0000313" key="10">
    <source>
        <dbReference type="Proteomes" id="UP000183868"/>
    </source>
</evidence>
<dbReference type="EMBL" id="CM001402">
    <property type="protein sequence ID" value="EHO41484.1"/>
    <property type="molecule type" value="Genomic_DNA"/>
</dbReference>
<dbReference type="EMBL" id="CP018099">
    <property type="protein sequence ID" value="APF17376.1"/>
    <property type="molecule type" value="Genomic_DNA"/>
</dbReference>
<comment type="subcellular location">
    <subcellularLocation>
        <location evidence="1 6">Membrane</location>
        <topology evidence="1 6">Multi-pass membrane protein</topology>
    </subcellularLocation>
</comment>
<sequence length="493" mass="53862" precursor="true">MIWFYLLSGLFLGWSLGANDAANVFGTAVGSKMVRFKVAALVASVFVILGAVISGAGAAHTLGKLGAVNAIAGSFTVALAAAATVAWMTKLSLPVSTSQAIVGAIIGWNLFTGSPTDLNSLGKILSTWVISPILAAVFSILLYKLFKFFLGRARIHLLELDAYTRAGLILVGAFGSYSLGANNIANVMGVFVPASPFKDLNILNVIHFTGVQQLFLLGGLAIAVGIYTYSYRVMTTVGNEVFKLTPVMALIVVLSESLVLFLFASQSLERWLIAHNLPPIPLVPVSSSQAVIGAVIGIGIAKGGKGINFNILGKIASGWISTPIAAAILSFVLLFFMQNVFEREVVRPVTYEISQDVLNKLAAENIPVRNLQSLNGKQFKNMYKFRESLQQREALNESQLYKIFELAEVDSFYIDSTLASTELDAEMFSPEQIEAVKKLHGRLFIHKWQLDDALAQLSPAWRLKPNTIRNKFFNKNILKKRQILYQVFKKRHL</sequence>
<reference evidence="8 9" key="1">
    <citation type="submission" date="2011-09" db="EMBL/GenBank/DDBJ databases">
        <title>The permanent draft genome of Caldithrix abyssi DSM 13497.</title>
        <authorList>
            <consortium name="US DOE Joint Genome Institute (JGI-PGF)"/>
            <person name="Lucas S."/>
            <person name="Han J."/>
            <person name="Lapidus A."/>
            <person name="Bruce D."/>
            <person name="Goodwin L."/>
            <person name="Pitluck S."/>
            <person name="Peters L."/>
            <person name="Kyrpides N."/>
            <person name="Mavromatis K."/>
            <person name="Ivanova N."/>
            <person name="Mikhailova N."/>
            <person name="Chertkov O."/>
            <person name="Detter J.C."/>
            <person name="Tapia R."/>
            <person name="Han C."/>
            <person name="Land M."/>
            <person name="Hauser L."/>
            <person name="Markowitz V."/>
            <person name="Cheng J.-F."/>
            <person name="Hugenholtz P."/>
            <person name="Woyke T."/>
            <person name="Wu D."/>
            <person name="Spring S."/>
            <person name="Brambilla E."/>
            <person name="Klenk H.-P."/>
            <person name="Eisen J.A."/>
        </authorList>
    </citation>
    <scope>NUCLEOTIDE SEQUENCE [LARGE SCALE GENOMIC DNA]</scope>
    <source>
        <strain evidence="8 9">DSM 13497</strain>
    </source>
</reference>
<dbReference type="PaxDb" id="880073-Calab_1870"/>
<dbReference type="Proteomes" id="UP000004671">
    <property type="component" value="Chromosome"/>
</dbReference>
<evidence type="ECO:0000256" key="2">
    <source>
        <dbReference type="ARBA" id="ARBA00022448"/>
    </source>
</evidence>
<dbReference type="Pfam" id="PF01384">
    <property type="entry name" value="PHO4"/>
    <property type="match status" value="2"/>
</dbReference>
<dbReference type="STRING" id="880073.Cabys_625"/>
<dbReference type="InParanoid" id="H1XTK9"/>
<dbReference type="HOGENOM" id="CLU_015355_0_1_0"/>
<keyword evidence="6" id="KW-0592">Phosphate transport</keyword>
<dbReference type="eggNOG" id="COG0306">
    <property type="taxonomic scope" value="Bacteria"/>
</dbReference>
<protein>
    <recommendedName>
        <fullName evidence="6">Phosphate transporter</fullName>
    </recommendedName>
</protein>
<keyword evidence="3 6" id="KW-0812">Transmembrane</keyword>
<dbReference type="OrthoDB" id="9779554at2"/>
<organism evidence="8 9">
    <name type="scientific">Caldithrix abyssi DSM 13497</name>
    <dbReference type="NCBI Taxonomy" id="880073"/>
    <lineage>
        <taxon>Bacteria</taxon>
        <taxon>Pseudomonadati</taxon>
        <taxon>Calditrichota</taxon>
        <taxon>Calditrichia</taxon>
        <taxon>Calditrichales</taxon>
        <taxon>Calditrichaceae</taxon>
        <taxon>Caldithrix</taxon>
    </lineage>
</organism>
<dbReference type="GO" id="GO:0005315">
    <property type="term" value="F:phosphate transmembrane transporter activity"/>
    <property type="evidence" value="ECO:0007669"/>
    <property type="project" value="InterPro"/>
</dbReference>
<keyword evidence="5 6" id="KW-0472">Membrane</keyword>
<feature type="transmembrane region" description="Helical" evidence="6">
    <location>
        <begin position="166"/>
        <end position="185"/>
    </location>
</feature>
<proteinExistence type="inferred from homology"/>
<dbReference type="PANTHER" id="PTHR11101:SF80">
    <property type="entry name" value="PHOSPHATE TRANSPORTER"/>
    <property type="match status" value="1"/>
</dbReference>
<gene>
    <name evidence="7" type="ORF">Cabys_625</name>
    <name evidence="8" type="ORF">Calab_1870</name>
</gene>
<dbReference type="RefSeq" id="WP_006928618.1">
    <property type="nucleotide sequence ID" value="NZ_CM001402.1"/>
</dbReference>
<dbReference type="KEGG" id="caby:Cabys_625"/>
<keyword evidence="2 6" id="KW-0813">Transport</keyword>
<evidence type="ECO:0000313" key="7">
    <source>
        <dbReference type="EMBL" id="APF17376.1"/>
    </source>
</evidence>
<comment type="similarity">
    <text evidence="6">Belongs to the inorganic phosphate transporter (PiT) (TC 2.A.20) family.</text>
</comment>
<dbReference type="Proteomes" id="UP000183868">
    <property type="component" value="Chromosome"/>
</dbReference>
<reference evidence="7 10" key="2">
    <citation type="submission" date="2016-11" db="EMBL/GenBank/DDBJ databases">
        <title>Genomic analysis of Caldithrix abyssi and proposal of a novel bacterial phylum Caldithrichaeota.</title>
        <authorList>
            <person name="Kublanov I."/>
            <person name="Sigalova O."/>
            <person name="Gavrilov S."/>
            <person name="Lebedinsky A."/>
            <person name="Ivanova N."/>
            <person name="Daum C."/>
            <person name="Reddy T."/>
            <person name="Klenk H.P."/>
            <person name="Goker M."/>
            <person name="Reva O."/>
            <person name="Miroshnichenko M."/>
            <person name="Kyprides N."/>
            <person name="Woyke T."/>
            <person name="Gelfand M."/>
        </authorList>
    </citation>
    <scope>NUCLEOTIDE SEQUENCE [LARGE SCALE GENOMIC DNA]</scope>
    <source>
        <strain evidence="7 10">LF13</strain>
    </source>
</reference>
<name>H1XTK9_CALAY</name>
<feature type="transmembrane region" description="Helical" evidence="6">
    <location>
        <begin position="66"/>
        <end position="88"/>
    </location>
</feature>
<evidence type="ECO:0000256" key="6">
    <source>
        <dbReference type="RuleBase" id="RU363058"/>
    </source>
</evidence>
<feature type="transmembrane region" description="Helical" evidence="6">
    <location>
        <begin position="283"/>
        <end position="303"/>
    </location>
</feature>
<keyword evidence="9" id="KW-1185">Reference proteome</keyword>
<feature type="transmembrane region" description="Helical" evidence="6">
    <location>
        <begin position="36"/>
        <end position="59"/>
    </location>
</feature>
<feature type="transmembrane region" description="Helical" evidence="6">
    <location>
        <begin position="205"/>
        <end position="229"/>
    </location>
</feature>
<dbReference type="GO" id="GO:0035435">
    <property type="term" value="P:phosphate ion transmembrane transport"/>
    <property type="evidence" value="ECO:0007669"/>
    <property type="project" value="TreeGrafter"/>
</dbReference>
<accession>H1XTK9</accession>
<dbReference type="InterPro" id="IPR001204">
    <property type="entry name" value="Phos_transporter"/>
</dbReference>
<evidence type="ECO:0000313" key="9">
    <source>
        <dbReference type="Proteomes" id="UP000004671"/>
    </source>
</evidence>
<evidence type="ECO:0000256" key="3">
    <source>
        <dbReference type="ARBA" id="ARBA00022692"/>
    </source>
</evidence>
<dbReference type="GO" id="GO:0016020">
    <property type="term" value="C:membrane"/>
    <property type="evidence" value="ECO:0007669"/>
    <property type="project" value="UniProtKB-SubCell"/>
</dbReference>
<dbReference type="PANTHER" id="PTHR11101">
    <property type="entry name" value="PHOSPHATE TRANSPORTER"/>
    <property type="match status" value="1"/>
</dbReference>
<evidence type="ECO:0000256" key="1">
    <source>
        <dbReference type="ARBA" id="ARBA00004141"/>
    </source>
</evidence>
<evidence type="ECO:0000256" key="4">
    <source>
        <dbReference type="ARBA" id="ARBA00022989"/>
    </source>
</evidence>
<feature type="transmembrane region" description="Helical" evidence="6">
    <location>
        <begin position="315"/>
        <end position="337"/>
    </location>
</feature>
<feature type="transmembrane region" description="Helical" evidence="6">
    <location>
        <begin position="125"/>
        <end position="146"/>
    </location>
</feature>
<evidence type="ECO:0000313" key="8">
    <source>
        <dbReference type="EMBL" id="EHO41484.1"/>
    </source>
</evidence>